<dbReference type="GO" id="GO:0003723">
    <property type="term" value="F:RNA binding"/>
    <property type="evidence" value="ECO:0007669"/>
    <property type="project" value="UniProtKB-KW"/>
</dbReference>
<feature type="active site" evidence="4">
    <location>
        <position position="139"/>
    </location>
</feature>
<evidence type="ECO:0000313" key="9">
    <source>
        <dbReference type="Proteomes" id="UP000231343"/>
    </source>
</evidence>
<comment type="caution">
    <text evidence="8">The sequence shown here is derived from an EMBL/GenBank/DDBJ whole genome shotgun (WGS) entry which is preliminary data.</text>
</comment>
<name>A0A2H0Y1H1_UNCSA</name>
<feature type="domain" description="RNA-binding S4" evidence="7">
    <location>
        <begin position="15"/>
        <end position="80"/>
    </location>
</feature>
<evidence type="ECO:0000256" key="1">
    <source>
        <dbReference type="ARBA" id="ARBA00000073"/>
    </source>
</evidence>
<dbReference type="Gene3D" id="3.30.2350.10">
    <property type="entry name" value="Pseudouridine synthase"/>
    <property type="match status" value="1"/>
</dbReference>
<dbReference type="InterPro" id="IPR006225">
    <property type="entry name" value="PsdUridine_synth_RluC/D"/>
</dbReference>
<dbReference type="EC" id="5.4.99.-" evidence="6"/>
<dbReference type="CDD" id="cd02869">
    <property type="entry name" value="PseudoU_synth_RluA_like"/>
    <property type="match status" value="1"/>
</dbReference>
<dbReference type="Pfam" id="PF00849">
    <property type="entry name" value="PseudoU_synth_2"/>
    <property type="match status" value="1"/>
</dbReference>
<evidence type="ECO:0000256" key="4">
    <source>
        <dbReference type="PIRSR" id="PIRSR606225-1"/>
    </source>
</evidence>
<keyword evidence="5" id="KW-0694">RNA-binding</keyword>
<dbReference type="InterPro" id="IPR006145">
    <property type="entry name" value="PsdUridine_synth_RsuA/RluA"/>
</dbReference>
<comment type="catalytic activity">
    <reaction evidence="1 6">
        <text>a uridine in RNA = a pseudouridine in RNA</text>
        <dbReference type="Rhea" id="RHEA:48348"/>
        <dbReference type="Rhea" id="RHEA-COMP:12068"/>
        <dbReference type="Rhea" id="RHEA-COMP:12069"/>
        <dbReference type="ChEBI" id="CHEBI:65314"/>
        <dbReference type="ChEBI" id="CHEBI:65315"/>
    </reaction>
</comment>
<evidence type="ECO:0000256" key="6">
    <source>
        <dbReference type="RuleBase" id="RU362028"/>
    </source>
</evidence>
<dbReference type="PANTHER" id="PTHR21600:SF44">
    <property type="entry name" value="RIBOSOMAL LARGE SUBUNIT PSEUDOURIDINE SYNTHASE D"/>
    <property type="match status" value="1"/>
</dbReference>
<dbReference type="Proteomes" id="UP000231343">
    <property type="component" value="Unassembled WGS sequence"/>
</dbReference>
<dbReference type="GO" id="GO:0120159">
    <property type="term" value="F:rRNA pseudouridine synthase activity"/>
    <property type="evidence" value="ECO:0007669"/>
    <property type="project" value="UniProtKB-ARBA"/>
</dbReference>
<keyword evidence="3 6" id="KW-0413">Isomerase</keyword>
<accession>A0A2H0Y1H1</accession>
<evidence type="ECO:0000256" key="2">
    <source>
        <dbReference type="ARBA" id="ARBA00010876"/>
    </source>
</evidence>
<dbReference type="InterPro" id="IPR036986">
    <property type="entry name" value="S4_RNA-bd_sf"/>
</dbReference>
<dbReference type="SUPFAM" id="SSF55120">
    <property type="entry name" value="Pseudouridine synthase"/>
    <property type="match status" value="1"/>
</dbReference>
<sequence>MPPLKLKVGAEAIGQRLDLFLSANNELGQTRSQIKKLIDLRRVLVNGEVTKPSYKLQVGNEVSVELEPPKTFEVEPQEIPLDIVYSDDDIIVVNKPRGLVVHPAAGNYCGTLVNALFFKFGKLSSLGSPVRPGIVHRLDKDTTGLIVVARNDKAYASLSKQFKNRQVKKVYSAIVHGVMKDDEGVIEAKIGRHPVNRKKMAVIDQENLKSREALSIYKVKRRFDKFTEVDVTIKTGRTHQIRVHLNHIKHSIVGDPIYGKDKYERLLLRAKVLGFYHPTTGEYKEFVSDKDPDFDEFVKGLQK</sequence>
<dbReference type="Gene3D" id="3.10.290.10">
    <property type="entry name" value="RNA-binding S4 domain"/>
    <property type="match status" value="1"/>
</dbReference>
<dbReference type="PROSITE" id="PS01129">
    <property type="entry name" value="PSI_RLU"/>
    <property type="match status" value="1"/>
</dbReference>
<dbReference type="InterPro" id="IPR050188">
    <property type="entry name" value="RluA_PseudoU_synthase"/>
</dbReference>
<dbReference type="InterPro" id="IPR002942">
    <property type="entry name" value="S4_RNA-bd"/>
</dbReference>
<gene>
    <name evidence="8" type="ORF">COT42_01780</name>
</gene>
<reference evidence="8 9" key="1">
    <citation type="submission" date="2017-09" db="EMBL/GenBank/DDBJ databases">
        <title>Depth-based differentiation of microbial function through sediment-hosted aquifers and enrichment of novel symbionts in the deep terrestrial subsurface.</title>
        <authorList>
            <person name="Probst A.J."/>
            <person name="Ladd B."/>
            <person name="Jarett J.K."/>
            <person name="Geller-Mcgrath D.E."/>
            <person name="Sieber C.M."/>
            <person name="Emerson J.B."/>
            <person name="Anantharaman K."/>
            <person name="Thomas B.C."/>
            <person name="Malmstrom R."/>
            <person name="Stieglmeier M."/>
            <person name="Klingl A."/>
            <person name="Woyke T."/>
            <person name="Ryan C.M."/>
            <person name="Banfield J.F."/>
        </authorList>
    </citation>
    <scope>NUCLEOTIDE SEQUENCE [LARGE SCALE GENOMIC DNA]</scope>
    <source>
        <strain evidence="8">CG08_land_8_20_14_0_20_45_16</strain>
    </source>
</reference>
<dbReference type="Pfam" id="PF01479">
    <property type="entry name" value="S4"/>
    <property type="match status" value="1"/>
</dbReference>
<evidence type="ECO:0000256" key="5">
    <source>
        <dbReference type="PROSITE-ProRule" id="PRU00182"/>
    </source>
</evidence>
<dbReference type="PANTHER" id="PTHR21600">
    <property type="entry name" value="MITOCHONDRIAL RNA PSEUDOURIDINE SYNTHASE"/>
    <property type="match status" value="1"/>
</dbReference>
<dbReference type="NCBIfam" id="TIGR00005">
    <property type="entry name" value="rluA_subfam"/>
    <property type="match status" value="1"/>
</dbReference>
<dbReference type="EMBL" id="PEYM01000036">
    <property type="protein sequence ID" value="PIS31129.1"/>
    <property type="molecule type" value="Genomic_DNA"/>
</dbReference>
<dbReference type="InterPro" id="IPR006224">
    <property type="entry name" value="PsdUridine_synth_RluA-like_CS"/>
</dbReference>
<dbReference type="PROSITE" id="PS50889">
    <property type="entry name" value="S4"/>
    <property type="match status" value="1"/>
</dbReference>
<comment type="function">
    <text evidence="6">Responsible for synthesis of pseudouridine from uracil.</text>
</comment>
<evidence type="ECO:0000256" key="3">
    <source>
        <dbReference type="ARBA" id="ARBA00023235"/>
    </source>
</evidence>
<dbReference type="GO" id="GO:0000455">
    <property type="term" value="P:enzyme-directed rRNA pseudouridine synthesis"/>
    <property type="evidence" value="ECO:0007669"/>
    <property type="project" value="TreeGrafter"/>
</dbReference>
<proteinExistence type="inferred from homology"/>
<dbReference type="SMART" id="SM00363">
    <property type="entry name" value="S4"/>
    <property type="match status" value="1"/>
</dbReference>
<evidence type="ECO:0000259" key="7">
    <source>
        <dbReference type="SMART" id="SM00363"/>
    </source>
</evidence>
<dbReference type="InterPro" id="IPR020103">
    <property type="entry name" value="PsdUridine_synth_cat_dom_sf"/>
</dbReference>
<dbReference type="AlphaFoldDB" id="A0A2H0Y1H1"/>
<protein>
    <recommendedName>
        <fullName evidence="6">Pseudouridine synthase</fullName>
        <ecNumber evidence="6">5.4.99.-</ecNumber>
    </recommendedName>
</protein>
<dbReference type="SUPFAM" id="SSF55174">
    <property type="entry name" value="Alpha-L RNA-binding motif"/>
    <property type="match status" value="1"/>
</dbReference>
<evidence type="ECO:0000313" key="8">
    <source>
        <dbReference type="EMBL" id="PIS31129.1"/>
    </source>
</evidence>
<organism evidence="8 9">
    <name type="scientific">Candidatus Saganbacteria bacterium CG08_land_8_20_14_0_20_45_16</name>
    <dbReference type="NCBI Taxonomy" id="2014293"/>
    <lineage>
        <taxon>Bacteria</taxon>
        <taxon>Bacillati</taxon>
        <taxon>Saganbacteria</taxon>
    </lineage>
</organism>
<comment type="similarity">
    <text evidence="2 6">Belongs to the pseudouridine synthase RluA family.</text>
</comment>
<dbReference type="CDD" id="cd00165">
    <property type="entry name" value="S4"/>
    <property type="match status" value="1"/>
</dbReference>